<proteinExistence type="predicted"/>
<reference evidence="3" key="1">
    <citation type="journal article" date="2019" name="Int. J. Syst. Evol. Microbiol.">
        <title>The Global Catalogue of Microorganisms (GCM) 10K type strain sequencing project: providing services to taxonomists for standard genome sequencing and annotation.</title>
        <authorList>
            <consortium name="The Broad Institute Genomics Platform"/>
            <consortium name="The Broad Institute Genome Sequencing Center for Infectious Disease"/>
            <person name="Wu L."/>
            <person name="Ma J."/>
        </authorList>
    </citation>
    <scope>NUCLEOTIDE SEQUENCE [LARGE SCALE GENOMIC DNA]</scope>
    <source>
        <strain evidence="3">KACC 12602</strain>
    </source>
</reference>
<organism evidence="2 3">
    <name type="scientific">Adhaeribacter terreus</name>
    <dbReference type="NCBI Taxonomy" id="529703"/>
    <lineage>
        <taxon>Bacteria</taxon>
        <taxon>Pseudomonadati</taxon>
        <taxon>Bacteroidota</taxon>
        <taxon>Cytophagia</taxon>
        <taxon>Cytophagales</taxon>
        <taxon>Hymenobacteraceae</taxon>
        <taxon>Adhaeribacter</taxon>
    </lineage>
</organism>
<comment type="caution">
    <text evidence="2">The sequence shown here is derived from an EMBL/GenBank/DDBJ whole genome shotgun (WGS) entry which is preliminary data.</text>
</comment>
<sequence>MQFLKAIILSAFLFSAFAFSEKDQPDFIGTYGISKNYPVKYELKINADHTFTYQDFTNPNNKIEARGIWELKNDKLLLQEKSEAFPYGTKWKIEKDGKAVRTRKGLEFIRLAKL</sequence>
<name>A0ABW0EFR7_9BACT</name>
<evidence type="ECO:0000313" key="3">
    <source>
        <dbReference type="Proteomes" id="UP001596161"/>
    </source>
</evidence>
<feature type="signal peptide" evidence="1">
    <location>
        <begin position="1"/>
        <end position="20"/>
    </location>
</feature>
<feature type="chain" id="PRO_5045731654" evidence="1">
    <location>
        <begin position="21"/>
        <end position="114"/>
    </location>
</feature>
<keyword evidence="3" id="KW-1185">Reference proteome</keyword>
<evidence type="ECO:0000313" key="2">
    <source>
        <dbReference type="EMBL" id="MFC5271759.1"/>
    </source>
</evidence>
<dbReference type="Proteomes" id="UP001596161">
    <property type="component" value="Unassembled WGS sequence"/>
</dbReference>
<evidence type="ECO:0000256" key="1">
    <source>
        <dbReference type="SAM" id="SignalP"/>
    </source>
</evidence>
<protein>
    <submittedName>
        <fullName evidence="2">Uncharacterized protein</fullName>
    </submittedName>
</protein>
<dbReference type="EMBL" id="JBHSKT010000008">
    <property type="protein sequence ID" value="MFC5271759.1"/>
    <property type="molecule type" value="Genomic_DNA"/>
</dbReference>
<gene>
    <name evidence="2" type="ORF">ACFPIB_14165</name>
</gene>
<dbReference type="RefSeq" id="WP_378018116.1">
    <property type="nucleotide sequence ID" value="NZ_JBHSKT010000008.1"/>
</dbReference>
<accession>A0ABW0EFR7</accession>
<keyword evidence="1" id="KW-0732">Signal</keyword>